<dbReference type="SMART" id="SM00387">
    <property type="entry name" value="HATPase_c"/>
    <property type="match status" value="1"/>
</dbReference>
<dbReference type="Pfam" id="PF00512">
    <property type="entry name" value="HisKA"/>
    <property type="match status" value="1"/>
</dbReference>
<evidence type="ECO:0000256" key="2">
    <source>
        <dbReference type="ARBA" id="ARBA00012438"/>
    </source>
</evidence>
<dbReference type="PROSITE" id="PS50112">
    <property type="entry name" value="PAS"/>
    <property type="match status" value="1"/>
</dbReference>
<feature type="coiled-coil region" evidence="5">
    <location>
        <begin position="2"/>
        <end position="43"/>
    </location>
</feature>
<evidence type="ECO:0000313" key="10">
    <source>
        <dbReference type="EMBL" id="MBT1070538.1"/>
    </source>
</evidence>
<dbReference type="PRINTS" id="PR00344">
    <property type="entry name" value="BCTRLSENSOR"/>
</dbReference>
<dbReference type="EC" id="2.7.13.3" evidence="2"/>
<dbReference type="Gene3D" id="3.40.50.2300">
    <property type="match status" value="1"/>
</dbReference>
<comment type="caution">
    <text evidence="10">The sequence shown here is derived from an EMBL/GenBank/DDBJ whole genome shotgun (WGS) entry which is preliminary data.</text>
</comment>
<dbReference type="InterPro" id="IPR000700">
    <property type="entry name" value="PAS-assoc_C"/>
</dbReference>
<feature type="modified residue" description="4-aspartylphosphate" evidence="4">
    <location>
        <position position="484"/>
    </location>
</feature>
<dbReference type="InterPro" id="IPR036097">
    <property type="entry name" value="HisK_dim/P_sf"/>
</dbReference>
<dbReference type="Pfam" id="PF08448">
    <property type="entry name" value="PAS_4"/>
    <property type="match status" value="1"/>
</dbReference>
<evidence type="ECO:0000259" key="6">
    <source>
        <dbReference type="PROSITE" id="PS50109"/>
    </source>
</evidence>
<dbReference type="SUPFAM" id="SSF55785">
    <property type="entry name" value="PYP-like sensor domain (PAS domain)"/>
    <property type="match status" value="1"/>
</dbReference>
<dbReference type="SMART" id="SM00388">
    <property type="entry name" value="HisKA"/>
    <property type="match status" value="1"/>
</dbReference>
<keyword evidence="5" id="KW-0175">Coiled coil</keyword>
<dbReference type="Gene3D" id="3.30.450.20">
    <property type="entry name" value="PAS domain"/>
    <property type="match status" value="1"/>
</dbReference>
<feature type="domain" description="PAS" evidence="8">
    <location>
        <begin position="43"/>
        <end position="113"/>
    </location>
</feature>
<dbReference type="InterPro" id="IPR035965">
    <property type="entry name" value="PAS-like_dom_sf"/>
</dbReference>
<dbReference type="PANTHER" id="PTHR43065:SF42">
    <property type="entry name" value="TWO-COMPONENT SENSOR PPRA"/>
    <property type="match status" value="1"/>
</dbReference>
<dbReference type="CDD" id="cd17546">
    <property type="entry name" value="REC_hyHK_CKI1_RcsC-like"/>
    <property type="match status" value="1"/>
</dbReference>
<dbReference type="Proteomes" id="UP000784128">
    <property type="component" value="Unassembled WGS sequence"/>
</dbReference>
<dbReference type="InterPro" id="IPR011006">
    <property type="entry name" value="CheY-like_superfamily"/>
</dbReference>
<organism evidence="10 11">
    <name type="scientific">Pelotalea chapellei</name>
    <dbReference type="NCBI Taxonomy" id="44671"/>
    <lineage>
        <taxon>Bacteria</taxon>
        <taxon>Pseudomonadati</taxon>
        <taxon>Thermodesulfobacteriota</taxon>
        <taxon>Desulfuromonadia</taxon>
        <taxon>Geobacterales</taxon>
        <taxon>Geobacteraceae</taxon>
        <taxon>Pelotalea</taxon>
    </lineage>
</organism>
<dbReference type="SUPFAM" id="SSF52172">
    <property type="entry name" value="CheY-like"/>
    <property type="match status" value="1"/>
</dbReference>
<evidence type="ECO:0000256" key="5">
    <source>
        <dbReference type="SAM" id="Coils"/>
    </source>
</evidence>
<dbReference type="Pfam" id="PF02518">
    <property type="entry name" value="HATPase_c"/>
    <property type="match status" value="1"/>
</dbReference>
<reference evidence="10 11" key="1">
    <citation type="submission" date="2021-05" db="EMBL/GenBank/DDBJ databases">
        <title>The draft genome of Geobacter chapellei DSM 13688.</title>
        <authorList>
            <person name="Xu Z."/>
            <person name="Masuda Y."/>
            <person name="Itoh H."/>
            <person name="Senoo K."/>
        </authorList>
    </citation>
    <scope>NUCLEOTIDE SEQUENCE [LARGE SCALE GENOMIC DNA]</scope>
    <source>
        <strain evidence="10 11">DSM 13688</strain>
    </source>
</reference>
<dbReference type="EMBL" id="JAHDYS010000002">
    <property type="protein sequence ID" value="MBT1070538.1"/>
    <property type="molecule type" value="Genomic_DNA"/>
</dbReference>
<sequence length="551" mass="61452">MQINTTNSIKELQLRLAELETRNKELQQSKDATEILLQKSTERNQLNLQIIACAQEGIIVYGPDLRYLVWNPYMERITGAPASDILGRHPLEVFPHLRDNGVIDMLEKVLAGDTIKPDMHPFHVPKNELTSWGAFSRAPLRDAQGEIVGVIVTVRDITGYKRSEEAREKLQSQLYQAQKMEAVGHLAGGIAHDFNNILTVINGYCALLKMDMDKNLPETPLVWEIAEAASRATHLTHSLLAFSRKQIMRIQDINLNLVVTNVEKMLRRVIGEDIELQITIGSDPLHVKVDHLQIEQVLLNLATNARDAMPRGGKLHIKTEYKELDEASIKNIYPVIAGNYAILSVSDSGSGIPNDIQEKIFEPFFTTKEAGVGTGLGLSMVYGIVKQHGGYIYVYSSPGEGATFRIYLPAVMGTHEALKEGAVQELPPSGNVTILVAEDEEPIRKLMKAILDKFGYKVILAVDGQDAVEKFRENQEEIKLVLMDVIMPRKNGKEASSEIAGIKKNTKFLFISGYGADIIRSRGDLEEDAELIMKPAEPGELLKKIKEMLDR</sequence>
<dbReference type="InterPro" id="IPR001789">
    <property type="entry name" value="Sig_transdc_resp-reg_receiver"/>
</dbReference>
<dbReference type="SUPFAM" id="SSF47384">
    <property type="entry name" value="Homodimeric domain of signal transducing histidine kinase"/>
    <property type="match status" value="1"/>
</dbReference>
<dbReference type="SUPFAM" id="SSF55874">
    <property type="entry name" value="ATPase domain of HSP90 chaperone/DNA topoisomerase II/histidine kinase"/>
    <property type="match status" value="1"/>
</dbReference>
<dbReference type="InterPro" id="IPR013656">
    <property type="entry name" value="PAS_4"/>
</dbReference>
<evidence type="ECO:0000256" key="1">
    <source>
        <dbReference type="ARBA" id="ARBA00000085"/>
    </source>
</evidence>
<dbReference type="PROSITE" id="PS50109">
    <property type="entry name" value="HIS_KIN"/>
    <property type="match status" value="1"/>
</dbReference>
<dbReference type="Pfam" id="PF00072">
    <property type="entry name" value="Response_reg"/>
    <property type="match status" value="1"/>
</dbReference>
<keyword evidence="3 4" id="KW-0597">Phosphoprotein</keyword>
<feature type="domain" description="Response regulatory" evidence="7">
    <location>
        <begin position="433"/>
        <end position="549"/>
    </location>
</feature>
<dbReference type="PROSITE" id="PS50110">
    <property type="entry name" value="RESPONSE_REGULATORY"/>
    <property type="match status" value="1"/>
</dbReference>
<dbReference type="PANTHER" id="PTHR43065">
    <property type="entry name" value="SENSOR HISTIDINE KINASE"/>
    <property type="match status" value="1"/>
</dbReference>
<dbReference type="PROSITE" id="PS50113">
    <property type="entry name" value="PAC"/>
    <property type="match status" value="1"/>
</dbReference>
<comment type="catalytic activity">
    <reaction evidence="1">
        <text>ATP + protein L-histidine = ADP + protein N-phospho-L-histidine.</text>
        <dbReference type="EC" id="2.7.13.3"/>
    </reaction>
</comment>
<dbReference type="RefSeq" id="WP_214296260.1">
    <property type="nucleotide sequence ID" value="NZ_JAHDYS010000002.1"/>
</dbReference>
<dbReference type="InterPro" id="IPR003661">
    <property type="entry name" value="HisK_dim/P_dom"/>
</dbReference>
<dbReference type="SMART" id="SM00448">
    <property type="entry name" value="REC"/>
    <property type="match status" value="1"/>
</dbReference>
<dbReference type="InterPro" id="IPR004358">
    <property type="entry name" value="Sig_transdc_His_kin-like_C"/>
</dbReference>
<dbReference type="SMART" id="SM00091">
    <property type="entry name" value="PAS"/>
    <property type="match status" value="1"/>
</dbReference>
<evidence type="ECO:0000256" key="4">
    <source>
        <dbReference type="PROSITE-ProRule" id="PRU00169"/>
    </source>
</evidence>
<gene>
    <name evidence="10" type="ORF">KJB30_01955</name>
</gene>
<name>A0ABS5U4F9_9BACT</name>
<evidence type="ECO:0000259" key="8">
    <source>
        <dbReference type="PROSITE" id="PS50112"/>
    </source>
</evidence>
<feature type="domain" description="PAC" evidence="9">
    <location>
        <begin position="115"/>
        <end position="169"/>
    </location>
</feature>
<proteinExistence type="predicted"/>
<dbReference type="InterPro" id="IPR000014">
    <property type="entry name" value="PAS"/>
</dbReference>
<dbReference type="CDD" id="cd00130">
    <property type="entry name" value="PAS"/>
    <property type="match status" value="1"/>
</dbReference>
<dbReference type="InterPro" id="IPR005467">
    <property type="entry name" value="His_kinase_dom"/>
</dbReference>
<evidence type="ECO:0000256" key="3">
    <source>
        <dbReference type="ARBA" id="ARBA00022553"/>
    </source>
</evidence>
<dbReference type="InterPro" id="IPR036890">
    <property type="entry name" value="HATPase_C_sf"/>
</dbReference>
<dbReference type="NCBIfam" id="TIGR00229">
    <property type="entry name" value="sensory_box"/>
    <property type="match status" value="1"/>
</dbReference>
<evidence type="ECO:0000259" key="9">
    <source>
        <dbReference type="PROSITE" id="PS50113"/>
    </source>
</evidence>
<dbReference type="Gene3D" id="3.30.565.10">
    <property type="entry name" value="Histidine kinase-like ATPase, C-terminal domain"/>
    <property type="match status" value="1"/>
</dbReference>
<dbReference type="Gene3D" id="1.10.287.130">
    <property type="match status" value="1"/>
</dbReference>
<accession>A0ABS5U4F9</accession>
<evidence type="ECO:0000313" key="11">
    <source>
        <dbReference type="Proteomes" id="UP000784128"/>
    </source>
</evidence>
<dbReference type="CDD" id="cd00082">
    <property type="entry name" value="HisKA"/>
    <property type="match status" value="1"/>
</dbReference>
<protein>
    <recommendedName>
        <fullName evidence="2">histidine kinase</fullName>
        <ecNumber evidence="2">2.7.13.3</ecNumber>
    </recommendedName>
</protein>
<feature type="domain" description="Histidine kinase" evidence="6">
    <location>
        <begin position="189"/>
        <end position="412"/>
    </location>
</feature>
<keyword evidence="11" id="KW-1185">Reference proteome</keyword>
<dbReference type="InterPro" id="IPR003594">
    <property type="entry name" value="HATPase_dom"/>
</dbReference>
<evidence type="ECO:0000259" key="7">
    <source>
        <dbReference type="PROSITE" id="PS50110"/>
    </source>
</evidence>